<name>A0A2I4ED95_JUGRE</name>
<reference evidence="2" key="1">
    <citation type="submission" date="2025-08" db="UniProtKB">
        <authorList>
            <consortium name="RefSeq"/>
        </authorList>
    </citation>
    <scope>IDENTIFICATION</scope>
    <source>
        <tissue evidence="2">Leaves</tissue>
    </source>
</reference>
<dbReference type="KEGG" id="jre:108988542"/>
<evidence type="ECO:0000313" key="1">
    <source>
        <dbReference type="Proteomes" id="UP000235220"/>
    </source>
</evidence>
<evidence type="ECO:0000313" key="2">
    <source>
        <dbReference type="RefSeq" id="XP_018817373.1"/>
    </source>
</evidence>
<keyword evidence="1" id="KW-1185">Reference proteome</keyword>
<dbReference type="PANTHER" id="PTHR31286">
    <property type="entry name" value="GLYCINE-RICH CELL WALL STRUCTURAL PROTEIN 1.8-LIKE"/>
    <property type="match status" value="1"/>
</dbReference>
<accession>A0A2I4ED95</accession>
<protein>
    <submittedName>
        <fullName evidence="2">Uncharacterized protein LOC108988542</fullName>
    </submittedName>
</protein>
<dbReference type="RefSeq" id="XP_018817373.1">
    <property type="nucleotide sequence ID" value="XM_018961828.1"/>
</dbReference>
<dbReference type="Gramene" id="Jr06_11130_p1">
    <property type="protein sequence ID" value="cds.Jr06_11130_p1"/>
    <property type="gene ID" value="Jr06_11130"/>
</dbReference>
<dbReference type="Proteomes" id="UP000235220">
    <property type="component" value="Chromosome 6"/>
</dbReference>
<dbReference type="InterPro" id="IPR040256">
    <property type="entry name" value="At4g02000-like"/>
</dbReference>
<gene>
    <name evidence="2" type="primary">LOC108988542</name>
</gene>
<sequence>MRKAQNVFVRFSNEDDSLKSLSRESCNMEGVAYRPFQWSTDFIEDEEPAFAPVWIMLLGLPPNLYQESFLRNIVTPIGVFLRRDNATHYATRTNGARVCVLMNIDQERIHSIWIGTPRHPTIIFQEVDYETLPAFCSFCKVQGHNLKTCKANIKEGKERKSLKVIKSSRIWVPMDKEEDVKVNKGQSENTTESPILVLEDLETEEPVLDGGKDVGKSTLETEADIEDMEVPVHKKDMLICGEPSGTILVEELVSLSTTNQLPFAENNP</sequence>
<dbReference type="OrthoDB" id="1002340at2759"/>
<dbReference type="AlphaFoldDB" id="A0A2I4ED95"/>
<dbReference type="PANTHER" id="PTHR31286:SF99">
    <property type="entry name" value="DUF4283 DOMAIN-CONTAINING PROTEIN"/>
    <property type="match status" value="1"/>
</dbReference>
<organism evidence="1 2">
    <name type="scientific">Juglans regia</name>
    <name type="common">English walnut</name>
    <dbReference type="NCBI Taxonomy" id="51240"/>
    <lineage>
        <taxon>Eukaryota</taxon>
        <taxon>Viridiplantae</taxon>
        <taxon>Streptophyta</taxon>
        <taxon>Embryophyta</taxon>
        <taxon>Tracheophyta</taxon>
        <taxon>Spermatophyta</taxon>
        <taxon>Magnoliopsida</taxon>
        <taxon>eudicotyledons</taxon>
        <taxon>Gunneridae</taxon>
        <taxon>Pentapetalae</taxon>
        <taxon>rosids</taxon>
        <taxon>fabids</taxon>
        <taxon>Fagales</taxon>
        <taxon>Juglandaceae</taxon>
        <taxon>Juglans</taxon>
    </lineage>
</organism>
<proteinExistence type="predicted"/>
<dbReference type="GeneID" id="108988542"/>